<proteinExistence type="inferred from homology"/>
<keyword evidence="11" id="KW-1185">Reference proteome</keyword>
<evidence type="ECO:0000256" key="6">
    <source>
        <dbReference type="ARBA" id="ARBA00022839"/>
    </source>
</evidence>
<comment type="function">
    <text evidence="7">SbcCD cleaves DNA hairpin structures. These structures can inhibit DNA replication and are intermediates in certain DNA recombination reactions. The complex acts as a 3'-&gt;5' double strand exonuclease that can open hairpins. It also has a 5' single-strand endonuclease activity.</text>
</comment>
<evidence type="ECO:0000256" key="2">
    <source>
        <dbReference type="ARBA" id="ARBA00011322"/>
    </source>
</evidence>
<dbReference type="PANTHER" id="PTHR30337:SF0">
    <property type="entry name" value="NUCLEASE SBCCD SUBUNIT D"/>
    <property type="match status" value="1"/>
</dbReference>
<comment type="similarity">
    <text evidence="1 7">Belongs to the SbcD family.</text>
</comment>
<evidence type="ECO:0000256" key="3">
    <source>
        <dbReference type="ARBA" id="ARBA00013365"/>
    </source>
</evidence>
<dbReference type="Pfam" id="PF12320">
    <property type="entry name" value="SbcD_C"/>
    <property type="match status" value="1"/>
</dbReference>
<dbReference type="NCBIfam" id="TIGR00619">
    <property type="entry name" value="sbcd"/>
    <property type="match status" value="1"/>
</dbReference>
<keyword evidence="7" id="KW-0235">DNA replication</keyword>
<dbReference type="InterPro" id="IPR029052">
    <property type="entry name" value="Metallo-depent_PP-like"/>
</dbReference>
<accession>A0ABM8HSF4</accession>
<evidence type="ECO:0000256" key="4">
    <source>
        <dbReference type="ARBA" id="ARBA00022722"/>
    </source>
</evidence>
<gene>
    <name evidence="7 10" type="primary">sbcD</name>
    <name evidence="10" type="ORF">DESUT3_09670</name>
</gene>
<dbReference type="InterPro" id="IPR041796">
    <property type="entry name" value="Mre11_N"/>
</dbReference>
<evidence type="ECO:0000313" key="11">
    <source>
        <dbReference type="Proteomes" id="UP001319827"/>
    </source>
</evidence>
<dbReference type="Pfam" id="PF00149">
    <property type="entry name" value="Metallophos"/>
    <property type="match status" value="1"/>
</dbReference>
<dbReference type="InterPro" id="IPR004843">
    <property type="entry name" value="Calcineurin-like_PHP"/>
</dbReference>
<dbReference type="InterPro" id="IPR004593">
    <property type="entry name" value="SbcD"/>
</dbReference>
<dbReference type="CDD" id="cd00840">
    <property type="entry name" value="MPP_Mre11_N"/>
    <property type="match status" value="1"/>
</dbReference>
<reference evidence="10 11" key="2">
    <citation type="journal article" date="2021" name="Int. J. Syst. Evol. Microbiol.">
        <title>Isolation and Polyphasic Characterization of Desulfuromonas versatilis sp. Nov., an Electrogenic Bacteria Capable of Versatile Metabolism Isolated from a Graphene Oxide-Reducing Enrichment Culture.</title>
        <authorList>
            <person name="Xie L."/>
            <person name="Yoshida N."/>
            <person name="Ishii S."/>
            <person name="Meng L."/>
        </authorList>
    </citation>
    <scope>NUCLEOTIDE SEQUENCE [LARGE SCALE GENOMIC DNA]</scope>
    <source>
        <strain evidence="10 11">NIT-T3</strain>
    </source>
</reference>
<dbReference type="Gene3D" id="3.60.21.10">
    <property type="match status" value="1"/>
</dbReference>
<sequence>MRFLHTSDWHIGRQFHNISLLEDQRHVLRQIVDLVRERQVDAVIVAGDIYDRSVPPAAAVALLDETVNRICNELQVPMILIAGNHDGPERLAFGARQLAGAGLHVVGPLWRRPRPVLLKGRHGEVAFYPVPYADPATVRNLHQVEVASHDAAMAHLLEQVRSDNPPGRPCVVIAHCFLAGGETSESERPLNIGGADQVSADYFRDFAYAALGHLHGPQFRGAEHIRYSGSPLKYSFSEERQRKAVTLVELDAAGQAAIEQIPLRPLRDMRVVEGALDELLAKGKNDPRREDYLLVRLSDTHAILDVMNKLREVYPNVLHLERPGLMSRSERLEMSRERLKRGEMAMFEDFFRQVTGEGLSAEQEKALAACLETLHREGGN</sequence>
<dbReference type="Proteomes" id="UP001319827">
    <property type="component" value="Chromosome"/>
</dbReference>
<evidence type="ECO:0000259" key="9">
    <source>
        <dbReference type="Pfam" id="PF12320"/>
    </source>
</evidence>
<protein>
    <recommendedName>
        <fullName evidence="3 7">Nuclease SbcCD subunit D</fullName>
    </recommendedName>
</protein>
<name>A0ABM8HSF4_9BACT</name>
<keyword evidence="7" id="KW-0255">Endonuclease</keyword>
<dbReference type="InterPro" id="IPR026843">
    <property type="entry name" value="SbcD_C"/>
</dbReference>
<evidence type="ECO:0000259" key="8">
    <source>
        <dbReference type="Pfam" id="PF00149"/>
    </source>
</evidence>
<dbReference type="InterPro" id="IPR050535">
    <property type="entry name" value="DNA_Repair-Maintenance_Comp"/>
</dbReference>
<dbReference type="PANTHER" id="PTHR30337">
    <property type="entry name" value="COMPONENT OF ATP-DEPENDENT DSDNA EXONUCLEASE"/>
    <property type="match status" value="1"/>
</dbReference>
<evidence type="ECO:0000256" key="5">
    <source>
        <dbReference type="ARBA" id="ARBA00022801"/>
    </source>
</evidence>
<dbReference type="SUPFAM" id="SSF56300">
    <property type="entry name" value="Metallo-dependent phosphatases"/>
    <property type="match status" value="1"/>
</dbReference>
<feature type="domain" description="Nuclease SbcCD subunit D C-terminal" evidence="9">
    <location>
        <begin position="265"/>
        <end position="354"/>
    </location>
</feature>
<organism evidence="10 11">
    <name type="scientific">Desulfuromonas versatilis</name>
    <dbReference type="NCBI Taxonomy" id="2802975"/>
    <lineage>
        <taxon>Bacteria</taxon>
        <taxon>Pseudomonadati</taxon>
        <taxon>Thermodesulfobacteriota</taxon>
        <taxon>Desulfuromonadia</taxon>
        <taxon>Desulfuromonadales</taxon>
        <taxon>Desulfuromonadaceae</taxon>
        <taxon>Desulfuromonas</taxon>
    </lineage>
</organism>
<keyword evidence="6 7" id="KW-0269">Exonuclease</keyword>
<comment type="subunit">
    <text evidence="2 7">Heterodimer of SbcC and SbcD.</text>
</comment>
<dbReference type="RefSeq" id="WP_221251335.1">
    <property type="nucleotide sequence ID" value="NZ_AP024355.1"/>
</dbReference>
<keyword evidence="7" id="KW-0233">DNA recombination</keyword>
<reference evidence="10 11" key="1">
    <citation type="journal article" date="2016" name="C (Basel)">
        <title>Selective Growth of and Electricity Production by Marine Exoelectrogenic Bacteria in Self-Aggregated Hydrogel of Microbially Reduced Graphene Oxide.</title>
        <authorList>
            <person name="Yoshida N."/>
            <person name="Goto Y."/>
            <person name="Miyata Y."/>
        </authorList>
    </citation>
    <scope>NUCLEOTIDE SEQUENCE [LARGE SCALE GENOMIC DNA]</scope>
    <source>
        <strain evidence="10 11">NIT-T3</strain>
    </source>
</reference>
<evidence type="ECO:0000256" key="7">
    <source>
        <dbReference type="RuleBase" id="RU363069"/>
    </source>
</evidence>
<feature type="domain" description="Calcineurin-like phosphoesterase" evidence="8">
    <location>
        <begin position="1"/>
        <end position="216"/>
    </location>
</feature>
<dbReference type="EMBL" id="AP024355">
    <property type="protein sequence ID" value="BCR03898.1"/>
    <property type="molecule type" value="Genomic_DNA"/>
</dbReference>
<evidence type="ECO:0000313" key="10">
    <source>
        <dbReference type="EMBL" id="BCR03898.1"/>
    </source>
</evidence>
<evidence type="ECO:0000256" key="1">
    <source>
        <dbReference type="ARBA" id="ARBA00010555"/>
    </source>
</evidence>
<keyword evidence="4 7" id="KW-0540">Nuclease</keyword>
<keyword evidence="5 7" id="KW-0378">Hydrolase</keyword>